<dbReference type="GO" id="GO:0005576">
    <property type="term" value="C:extracellular region"/>
    <property type="evidence" value="ECO:0007669"/>
    <property type="project" value="TreeGrafter"/>
</dbReference>
<evidence type="ECO:0000256" key="5">
    <source>
        <dbReference type="ARBA" id="ARBA00022801"/>
    </source>
</evidence>
<gene>
    <name evidence="13" type="ORF">M427DRAFT_52098</name>
</gene>
<organism evidence="13 14">
    <name type="scientific">Gonapodya prolifera (strain JEL478)</name>
    <name type="common">Monoblepharis prolifera</name>
    <dbReference type="NCBI Taxonomy" id="1344416"/>
    <lineage>
        <taxon>Eukaryota</taxon>
        <taxon>Fungi</taxon>
        <taxon>Fungi incertae sedis</taxon>
        <taxon>Chytridiomycota</taxon>
        <taxon>Chytridiomycota incertae sedis</taxon>
        <taxon>Monoblepharidomycetes</taxon>
        <taxon>Monoblepharidales</taxon>
        <taxon>Gonapodyaceae</taxon>
        <taxon>Gonapodya</taxon>
    </lineage>
</organism>
<evidence type="ECO:0000256" key="9">
    <source>
        <dbReference type="ARBA" id="ARBA00034074"/>
    </source>
</evidence>
<dbReference type="EMBL" id="KQ965735">
    <property type="protein sequence ID" value="KXS20490.1"/>
    <property type="molecule type" value="Genomic_DNA"/>
</dbReference>
<dbReference type="InterPro" id="IPR012334">
    <property type="entry name" value="Pectin_lyas_fold"/>
</dbReference>
<dbReference type="InterPro" id="IPR011050">
    <property type="entry name" value="Pectin_lyase_fold/virulence"/>
</dbReference>
<dbReference type="PANTHER" id="PTHR31884:SF1">
    <property type="entry name" value="POLYGALACTURONASE"/>
    <property type="match status" value="1"/>
</dbReference>
<evidence type="ECO:0000256" key="12">
    <source>
        <dbReference type="SAM" id="SignalP"/>
    </source>
</evidence>
<dbReference type="SUPFAM" id="SSF51126">
    <property type="entry name" value="Pectin lyase-like"/>
    <property type="match status" value="1"/>
</dbReference>
<evidence type="ECO:0000256" key="6">
    <source>
        <dbReference type="ARBA" id="ARBA00023157"/>
    </source>
</evidence>
<evidence type="ECO:0000256" key="10">
    <source>
        <dbReference type="PROSITE-ProRule" id="PRU10052"/>
    </source>
</evidence>
<evidence type="ECO:0000256" key="7">
    <source>
        <dbReference type="ARBA" id="ARBA00023295"/>
    </source>
</evidence>
<feature type="chain" id="PRO_5007296412" description="endo-polygalacturonase" evidence="12">
    <location>
        <begin position="32"/>
        <end position="366"/>
    </location>
</feature>
<keyword evidence="14" id="KW-1185">Reference proteome</keyword>
<dbReference type="PANTHER" id="PTHR31884">
    <property type="entry name" value="POLYGALACTURONASE"/>
    <property type="match status" value="1"/>
</dbReference>
<dbReference type="InterPro" id="IPR050434">
    <property type="entry name" value="Glycosyl_hydrlase_28"/>
</dbReference>
<accession>A0A139AUS8</accession>
<dbReference type="Proteomes" id="UP000070544">
    <property type="component" value="Unassembled WGS sequence"/>
</dbReference>
<dbReference type="STRING" id="1344416.A0A139AUS8"/>
<evidence type="ECO:0000256" key="1">
    <source>
        <dbReference type="ARBA" id="ARBA00008834"/>
    </source>
</evidence>
<keyword evidence="6" id="KW-1015">Disulfide bond</keyword>
<dbReference type="GO" id="GO:0045490">
    <property type="term" value="P:pectin catabolic process"/>
    <property type="evidence" value="ECO:0007669"/>
    <property type="project" value="TreeGrafter"/>
</dbReference>
<sequence length="366" mass="38682">MIQRGSTANSRLIRASLRVFFAVALLALATAESCVIRSYDDISGCLSSTDILMQGPFTVPANKVVNMGSLNNGTRVTVSGTVSWANGTRSTYLFTLGGSGIVFDGTNGTFDGQGPQYWDGLGTNGGVRKPNFIKIQTKGGSYIKGLTVKNAPAHIVRVAASDTVFDGLIIDNSDGDQIVNGKTLGHNSDAFDVSATNVTIQNTKVHNQDDCVALQGDNIRFYNNYCYGGHGISIGSVSTGETVSNIHVKDCTLVSNTNGLRIKVNSGATGGYVRNVLWENIMMKQITTYGIVIEQDYLNGGATGHPTGGIPISNITALRVFGTVTAEAKNSVYILCANCTDFHFQDVAIRGMPGNCSGIVPLPKGC</sequence>
<dbReference type="SMART" id="SM00710">
    <property type="entry name" value="PbH1"/>
    <property type="match status" value="4"/>
</dbReference>
<keyword evidence="4" id="KW-0677">Repeat</keyword>
<dbReference type="AlphaFoldDB" id="A0A139AUS8"/>
<feature type="active site" evidence="10">
    <location>
        <position position="230"/>
    </location>
</feature>
<keyword evidence="3 12" id="KW-0732">Signal</keyword>
<proteinExistence type="inferred from homology"/>
<dbReference type="GO" id="GO:0071555">
    <property type="term" value="P:cell wall organization"/>
    <property type="evidence" value="ECO:0007669"/>
    <property type="project" value="UniProtKB-KW"/>
</dbReference>
<dbReference type="InterPro" id="IPR000743">
    <property type="entry name" value="Glyco_hydro_28"/>
</dbReference>
<comment type="similarity">
    <text evidence="1 11">Belongs to the glycosyl hydrolase 28 family.</text>
</comment>
<dbReference type="OrthoDB" id="2131404at2759"/>
<dbReference type="PROSITE" id="PS00502">
    <property type="entry name" value="POLYGALACTURONASE"/>
    <property type="match status" value="1"/>
</dbReference>
<keyword evidence="7 11" id="KW-0326">Glycosidase</keyword>
<evidence type="ECO:0000256" key="4">
    <source>
        <dbReference type="ARBA" id="ARBA00022737"/>
    </source>
</evidence>
<evidence type="ECO:0000256" key="2">
    <source>
        <dbReference type="ARBA" id="ARBA00012736"/>
    </source>
</evidence>
<evidence type="ECO:0000256" key="3">
    <source>
        <dbReference type="ARBA" id="ARBA00022729"/>
    </source>
</evidence>
<evidence type="ECO:0000256" key="11">
    <source>
        <dbReference type="RuleBase" id="RU361169"/>
    </source>
</evidence>
<keyword evidence="5 11" id="KW-0378">Hydrolase</keyword>
<dbReference type="GO" id="GO:0004650">
    <property type="term" value="F:polygalacturonase activity"/>
    <property type="evidence" value="ECO:0007669"/>
    <property type="project" value="UniProtKB-EC"/>
</dbReference>
<reference evidence="13 14" key="1">
    <citation type="journal article" date="2015" name="Genome Biol. Evol.">
        <title>Phylogenomic analyses indicate that early fungi evolved digesting cell walls of algal ancestors of land plants.</title>
        <authorList>
            <person name="Chang Y."/>
            <person name="Wang S."/>
            <person name="Sekimoto S."/>
            <person name="Aerts A.L."/>
            <person name="Choi C."/>
            <person name="Clum A."/>
            <person name="LaButti K.M."/>
            <person name="Lindquist E.A."/>
            <person name="Yee Ngan C."/>
            <person name="Ohm R.A."/>
            <person name="Salamov A.A."/>
            <person name="Grigoriev I.V."/>
            <person name="Spatafora J.W."/>
            <person name="Berbee M.L."/>
        </authorList>
    </citation>
    <scope>NUCLEOTIDE SEQUENCE [LARGE SCALE GENOMIC DNA]</scope>
    <source>
        <strain evidence="13 14">JEL478</strain>
    </source>
</reference>
<name>A0A139AUS8_GONPJ</name>
<feature type="signal peptide" evidence="12">
    <location>
        <begin position="1"/>
        <end position="31"/>
    </location>
</feature>
<evidence type="ECO:0000313" key="14">
    <source>
        <dbReference type="Proteomes" id="UP000070544"/>
    </source>
</evidence>
<dbReference type="EC" id="3.2.1.15" evidence="2"/>
<evidence type="ECO:0000313" key="13">
    <source>
        <dbReference type="EMBL" id="KXS20490.1"/>
    </source>
</evidence>
<dbReference type="OMA" id="SKYVSGW"/>
<dbReference type="Gene3D" id="2.160.20.10">
    <property type="entry name" value="Single-stranded right-handed beta-helix, Pectin lyase-like"/>
    <property type="match status" value="1"/>
</dbReference>
<dbReference type="Pfam" id="PF00295">
    <property type="entry name" value="Glyco_hydro_28"/>
    <property type="match status" value="1"/>
</dbReference>
<comment type="catalytic activity">
    <reaction evidence="9">
        <text>(1,4-alpha-D-galacturonosyl)n+m + H2O = (1,4-alpha-D-galacturonosyl)n + (1,4-alpha-D-galacturonosyl)m.</text>
        <dbReference type="EC" id="3.2.1.15"/>
    </reaction>
</comment>
<evidence type="ECO:0000256" key="8">
    <source>
        <dbReference type="ARBA" id="ARBA00023316"/>
    </source>
</evidence>
<protein>
    <recommendedName>
        <fullName evidence="2">endo-polygalacturonase</fullName>
        <ecNumber evidence="2">3.2.1.15</ecNumber>
    </recommendedName>
</protein>
<keyword evidence="8" id="KW-0961">Cell wall biogenesis/degradation</keyword>
<dbReference type="InterPro" id="IPR006626">
    <property type="entry name" value="PbH1"/>
</dbReference>